<keyword evidence="3" id="KW-1185">Reference proteome</keyword>
<dbReference type="AlphaFoldDB" id="A0A853F696"/>
<dbReference type="Proteomes" id="UP000580517">
    <property type="component" value="Unassembled WGS sequence"/>
</dbReference>
<evidence type="ECO:0000259" key="1">
    <source>
        <dbReference type="Pfam" id="PF07883"/>
    </source>
</evidence>
<dbReference type="PANTHER" id="PTHR40112:SF1">
    <property type="entry name" value="H2HPP ISOMERASE"/>
    <property type="match status" value="1"/>
</dbReference>
<feature type="domain" description="Cupin type-2" evidence="1">
    <location>
        <begin position="41"/>
        <end position="110"/>
    </location>
</feature>
<reference evidence="2 3" key="1">
    <citation type="submission" date="2020-07" db="EMBL/GenBank/DDBJ databases">
        <title>Taxonomic revisions and descriptions of new bacterial species based on genomic comparisons in the high-G+C-content subgroup of the family Alcaligenaceae.</title>
        <authorList>
            <person name="Szabo A."/>
            <person name="Felfoldi T."/>
        </authorList>
    </citation>
    <scope>NUCLEOTIDE SEQUENCE [LARGE SCALE GENOMIC DNA]</scope>
    <source>
        <strain evidence="2 3">DSM 25264</strain>
    </source>
</reference>
<dbReference type="SUPFAM" id="SSF51182">
    <property type="entry name" value="RmlC-like cupins"/>
    <property type="match status" value="1"/>
</dbReference>
<dbReference type="InterPro" id="IPR013096">
    <property type="entry name" value="Cupin_2"/>
</dbReference>
<accession>A0A853F696</accession>
<dbReference type="PANTHER" id="PTHR40112">
    <property type="entry name" value="H2HPP ISOMERASE"/>
    <property type="match status" value="1"/>
</dbReference>
<dbReference type="InterPro" id="IPR052535">
    <property type="entry name" value="Bacilysin_H2HPP_isomerase"/>
</dbReference>
<evidence type="ECO:0000313" key="3">
    <source>
        <dbReference type="Proteomes" id="UP000580517"/>
    </source>
</evidence>
<dbReference type="InterPro" id="IPR014710">
    <property type="entry name" value="RmlC-like_jellyroll"/>
</dbReference>
<dbReference type="Pfam" id="PF07883">
    <property type="entry name" value="Cupin_2"/>
    <property type="match status" value="1"/>
</dbReference>
<organism evidence="2 3">
    <name type="scientific">Allopusillimonas soli</name>
    <dbReference type="NCBI Taxonomy" id="659016"/>
    <lineage>
        <taxon>Bacteria</taxon>
        <taxon>Pseudomonadati</taxon>
        <taxon>Pseudomonadota</taxon>
        <taxon>Betaproteobacteria</taxon>
        <taxon>Burkholderiales</taxon>
        <taxon>Alcaligenaceae</taxon>
        <taxon>Allopusillimonas</taxon>
    </lineage>
</organism>
<gene>
    <name evidence="2" type="ORF">H0A68_04305</name>
</gene>
<sequence length="144" mass="15608">MGKQIHFLAYKELPSVSRGVGIVNHPVATAKQGSTRIHSGLTELPVGAAVPNHSHPNAEEQVTVLKGKVRIKIGDKQRDCEPYDSTFISGDVPHEFSNIGDEPALVMVIYGVLRDQNVTRTFTESGMTVEIGSDLDRFPAPESA</sequence>
<name>A0A853F696_9BURK</name>
<evidence type="ECO:0000313" key="2">
    <source>
        <dbReference type="EMBL" id="NYT36085.1"/>
    </source>
</evidence>
<dbReference type="OrthoDB" id="122936at2"/>
<dbReference type="InterPro" id="IPR011051">
    <property type="entry name" value="RmlC_Cupin_sf"/>
</dbReference>
<dbReference type="Gene3D" id="2.60.120.10">
    <property type="entry name" value="Jelly Rolls"/>
    <property type="match status" value="1"/>
</dbReference>
<protein>
    <submittedName>
        <fullName evidence="2">Cupin domain-containing protein</fullName>
    </submittedName>
</protein>
<comment type="caution">
    <text evidence="2">The sequence shown here is derived from an EMBL/GenBank/DDBJ whole genome shotgun (WGS) entry which is preliminary data.</text>
</comment>
<proteinExistence type="predicted"/>
<dbReference type="EMBL" id="JACCEW010000001">
    <property type="protein sequence ID" value="NYT36085.1"/>
    <property type="molecule type" value="Genomic_DNA"/>
</dbReference>